<dbReference type="PANTHER" id="PTHR46847">
    <property type="entry name" value="D-ALLOSE-BINDING PERIPLASMIC PROTEIN-RELATED"/>
    <property type="match status" value="1"/>
</dbReference>
<dbReference type="Pfam" id="PF13407">
    <property type="entry name" value="Peripla_BP_4"/>
    <property type="match status" value="1"/>
</dbReference>
<dbReference type="Gene3D" id="3.40.50.2300">
    <property type="match status" value="2"/>
</dbReference>
<evidence type="ECO:0000259" key="6">
    <source>
        <dbReference type="Pfam" id="PF13407"/>
    </source>
</evidence>
<proteinExistence type="inferred from homology"/>
<evidence type="ECO:0000313" key="7">
    <source>
        <dbReference type="EMBL" id="EGH44774.1"/>
    </source>
</evidence>
<dbReference type="InterPro" id="IPR025997">
    <property type="entry name" value="SBP_2_dom"/>
</dbReference>
<keyword evidence="8" id="KW-1185">Reference proteome</keyword>
<evidence type="ECO:0000313" key="8">
    <source>
        <dbReference type="Proteomes" id="UP000004986"/>
    </source>
</evidence>
<dbReference type="CDD" id="cd06305">
    <property type="entry name" value="PBP1_methylthioribose_binding-like"/>
    <property type="match status" value="1"/>
</dbReference>
<keyword evidence="3 5" id="KW-0732">Signal</keyword>
<dbReference type="EMBL" id="AEAI01001077">
    <property type="protein sequence ID" value="EGH44774.1"/>
    <property type="molecule type" value="Genomic_DNA"/>
</dbReference>
<dbReference type="Proteomes" id="UP000004986">
    <property type="component" value="Unassembled WGS sequence"/>
</dbReference>
<feature type="region of interest" description="Disordered" evidence="4">
    <location>
        <begin position="295"/>
        <end position="334"/>
    </location>
</feature>
<dbReference type="InterPro" id="IPR028082">
    <property type="entry name" value="Peripla_BP_I"/>
</dbReference>
<dbReference type="PATRIC" id="fig|629263.4.peg.3464"/>
<dbReference type="BioCyc" id="PSYR629263:G11X0-4172-MONOMER"/>
<name>F3GCH4_PSESJ</name>
<accession>F3GCH4</accession>
<feature type="chain" id="PRO_5003293749" evidence="5">
    <location>
        <begin position="34"/>
        <end position="387"/>
    </location>
</feature>
<evidence type="ECO:0000256" key="1">
    <source>
        <dbReference type="ARBA" id="ARBA00004196"/>
    </source>
</evidence>
<dbReference type="SUPFAM" id="SSF53822">
    <property type="entry name" value="Periplasmic binding protein-like I"/>
    <property type="match status" value="1"/>
</dbReference>
<dbReference type="GO" id="GO:0055085">
    <property type="term" value="P:transmembrane transport"/>
    <property type="evidence" value="ECO:0007669"/>
    <property type="project" value="UniProtKB-ARBA"/>
</dbReference>
<organism evidence="7 8">
    <name type="scientific">Pseudomonas syringae pv. pisi str. 1704B</name>
    <dbReference type="NCBI Taxonomy" id="629263"/>
    <lineage>
        <taxon>Bacteria</taxon>
        <taxon>Pseudomonadati</taxon>
        <taxon>Pseudomonadota</taxon>
        <taxon>Gammaproteobacteria</taxon>
        <taxon>Pseudomonadales</taxon>
        <taxon>Pseudomonadaceae</taxon>
        <taxon>Pseudomonas</taxon>
        <taxon>Pseudomonas syringae</taxon>
    </lineage>
</organism>
<evidence type="ECO:0000256" key="5">
    <source>
        <dbReference type="SAM" id="SignalP"/>
    </source>
</evidence>
<feature type="domain" description="Periplasmic binding protein" evidence="6">
    <location>
        <begin position="48"/>
        <end position="276"/>
    </location>
</feature>
<evidence type="ECO:0000256" key="2">
    <source>
        <dbReference type="ARBA" id="ARBA00007639"/>
    </source>
</evidence>
<protein>
    <submittedName>
        <fullName evidence="7">Periplasmic binding protein/LacI transcriptional regulator</fullName>
    </submittedName>
</protein>
<gene>
    <name evidence="7" type="ORF">PSYPI_21352</name>
</gene>
<dbReference type="AlphaFoldDB" id="F3GCH4"/>
<dbReference type="HOGENOM" id="CLU_037628_12_0_6"/>
<evidence type="ECO:0000256" key="4">
    <source>
        <dbReference type="SAM" id="MobiDB-lite"/>
    </source>
</evidence>
<sequence length="387" mass="41612">MPDAVPTPKTNRLHAIGRTLVLTLLATSLVATAYAEDSDVPSLAGKRIAISMTGTSHYFDIKAFQAQVDEVKRLGGTPITLDAGRNDKNLVNQLQTVVTQKPDAVIQTLGTLSVIDPWLKRISKAGIPLFTIDAPSQYSLNNTTSDNVATGKALAGQLIKDAGGQGNVLVFNGFYGVPVCAIRYDQLKLALKDHPELKIIEPELRDVIPNTVQDAYSQVSALLNKYPKGSVSAIWAAWDIPQLGASKALIDAGRTEIKTYGVDGTPEVLELMRREDSPVGCCGCPAACIDRQNRGAERRPLPGRTARSAKGDPGAHLADHGRQSAGRAKAQRRQLTREIDHGISDYRRCGVATSLALEGYQQALWRHPGAGRRQPASRGRNDSRAGG</sequence>
<feature type="signal peptide" evidence="5">
    <location>
        <begin position="1"/>
        <end position="33"/>
    </location>
</feature>
<evidence type="ECO:0000256" key="3">
    <source>
        <dbReference type="ARBA" id="ARBA00022729"/>
    </source>
</evidence>
<dbReference type="GO" id="GO:0030313">
    <property type="term" value="C:cell envelope"/>
    <property type="evidence" value="ECO:0007669"/>
    <property type="project" value="UniProtKB-SubCell"/>
</dbReference>
<comment type="caution">
    <text evidence="7">The sequence shown here is derived from an EMBL/GenBank/DDBJ whole genome shotgun (WGS) entry which is preliminary data.</text>
</comment>
<feature type="region of interest" description="Disordered" evidence="4">
    <location>
        <begin position="365"/>
        <end position="387"/>
    </location>
</feature>
<dbReference type="GO" id="GO:0030246">
    <property type="term" value="F:carbohydrate binding"/>
    <property type="evidence" value="ECO:0007669"/>
    <property type="project" value="UniProtKB-ARBA"/>
</dbReference>
<comment type="subcellular location">
    <subcellularLocation>
        <location evidence="1">Cell envelope</location>
    </subcellularLocation>
</comment>
<comment type="similarity">
    <text evidence="2">Belongs to the bacterial solute-binding protein 2 family.</text>
</comment>
<reference evidence="7 8" key="1">
    <citation type="journal article" date="2011" name="PLoS Pathog.">
        <title>Dynamic evolution of pathogenicity revealed by sequencing and comparative genomics of 19 Pseudomonas syringae isolates.</title>
        <authorList>
            <person name="Baltrus D.A."/>
            <person name="Nishimura M.T."/>
            <person name="Romanchuk A."/>
            <person name="Chang J.H."/>
            <person name="Mukhtar M.S."/>
            <person name="Cherkis K."/>
            <person name="Roach J."/>
            <person name="Grant S.R."/>
            <person name="Jones C.D."/>
            <person name="Dangl J.L."/>
        </authorList>
    </citation>
    <scope>NUCLEOTIDE SEQUENCE [LARGE SCALE GENOMIC DNA]</scope>
    <source>
        <strain evidence="7 8">1704B</strain>
    </source>
</reference>
<dbReference type="PANTHER" id="PTHR46847:SF1">
    <property type="entry name" value="D-ALLOSE-BINDING PERIPLASMIC PROTEIN-RELATED"/>
    <property type="match status" value="1"/>
</dbReference>